<evidence type="ECO:0000313" key="5">
    <source>
        <dbReference type="Proteomes" id="UP000605846"/>
    </source>
</evidence>
<dbReference type="OrthoDB" id="2122982at2759"/>
<dbReference type="InterPro" id="IPR039903">
    <property type="entry name" value="Zswim2"/>
</dbReference>
<evidence type="ECO:0000256" key="1">
    <source>
        <dbReference type="PROSITE-ProRule" id="PRU00175"/>
    </source>
</evidence>
<keyword evidence="5" id="KW-1185">Reference proteome</keyword>
<organism evidence="4 5">
    <name type="scientific">Apophysomyces ossiformis</name>
    <dbReference type="NCBI Taxonomy" id="679940"/>
    <lineage>
        <taxon>Eukaryota</taxon>
        <taxon>Fungi</taxon>
        <taxon>Fungi incertae sedis</taxon>
        <taxon>Mucoromycota</taxon>
        <taxon>Mucoromycotina</taxon>
        <taxon>Mucoromycetes</taxon>
        <taxon>Mucorales</taxon>
        <taxon>Mucorineae</taxon>
        <taxon>Mucoraceae</taxon>
        <taxon>Apophysomyces</taxon>
    </lineage>
</organism>
<feature type="domain" description="SWIM-type" evidence="3">
    <location>
        <begin position="4"/>
        <end position="37"/>
    </location>
</feature>
<dbReference type="Proteomes" id="UP000605846">
    <property type="component" value="Unassembled WGS sequence"/>
</dbReference>
<dbReference type="PROSITE" id="PS50089">
    <property type="entry name" value="ZF_RING_2"/>
    <property type="match status" value="1"/>
</dbReference>
<comment type="caution">
    <text evidence="4">The sequence shown here is derived from an EMBL/GenBank/DDBJ whole genome shotgun (WGS) entry which is preliminary data.</text>
</comment>
<sequence>MLFYTVEIGPVISCTCMDHRMRGAHCKHILMILLKVFRLRPTAKAFRSLTLSRTDVEEMYDNCVPDPSVLADEQLKQKINEKIYGPPSPTTTATVERRPLDTSDCPICFDEFKESEISKILFCKKCRNNIHQVCFDSWAAMRGSDVTCVYCRSPWEDDRSSKKDKGKRPLSRGPEGYVNFATEAGVSLKRALKYSHIWPDTSTYRR</sequence>
<dbReference type="Gene3D" id="3.30.40.10">
    <property type="entry name" value="Zinc/RING finger domain, C3HC4 (zinc finger)"/>
    <property type="match status" value="1"/>
</dbReference>
<accession>A0A8H7BLY4</accession>
<dbReference type="PANTHER" id="PTHR21540:SF0">
    <property type="entry name" value="PHD FAMILY PROTEIN"/>
    <property type="match status" value="1"/>
</dbReference>
<dbReference type="InterPro" id="IPR013083">
    <property type="entry name" value="Znf_RING/FYVE/PHD"/>
</dbReference>
<feature type="domain" description="RING-type" evidence="2">
    <location>
        <begin position="105"/>
        <end position="152"/>
    </location>
</feature>
<evidence type="ECO:0000313" key="4">
    <source>
        <dbReference type="EMBL" id="KAF7723958.1"/>
    </source>
</evidence>
<evidence type="ECO:0000259" key="3">
    <source>
        <dbReference type="PROSITE" id="PS50966"/>
    </source>
</evidence>
<dbReference type="PROSITE" id="PS50966">
    <property type="entry name" value="ZF_SWIM"/>
    <property type="match status" value="1"/>
</dbReference>
<proteinExistence type="predicted"/>
<dbReference type="AlphaFoldDB" id="A0A8H7BLY4"/>
<keyword evidence="1" id="KW-0479">Metal-binding</keyword>
<evidence type="ECO:0008006" key="6">
    <source>
        <dbReference type="Google" id="ProtNLM"/>
    </source>
</evidence>
<dbReference type="EMBL" id="JABAYA010000134">
    <property type="protein sequence ID" value="KAF7723958.1"/>
    <property type="molecule type" value="Genomic_DNA"/>
</dbReference>
<gene>
    <name evidence="4" type="ORF">EC973_001474</name>
</gene>
<dbReference type="PANTHER" id="PTHR21540">
    <property type="entry name" value="RING FINGER AND SWIM DOMAIN-CONTAINING PROTEIN 2"/>
    <property type="match status" value="1"/>
</dbReference>
<reference evidence="4" key="1">
    <citation type="submission" date="2020-01" db="EMBL/GenBank/DDBJ databases">
        <title>Genome Sequencing of Three Apophysomyces-Like Fungal Strains Confirms a Novel Fungal Genus in the Mucoromycota with divergent Burkholderia-like Endosymbiotic Bacteria.</title>
        <authorList>
            <person name="Stajich J.E."/>
            <person name="Macias A.M."/>
            <person name="Carter-House D."/>
            <person name="Lovett B."/>
            <person name="Kasson L.R."/>
            <person name="Berry K."/>
            <person name="Grigoriev I."/>
            <person name="Chang Y."/>
            <person name="Spatafora J."/>
            <person name="Kasson M.T."/>
        </authorList>
    </citation>
    <scope>NUCLEOTIDE SEQUENCE</scope>
    <source>
        <strain evidence="4">NRRL A-21654</strain>
    </source>
</reference>
<keyword evidence="1" id="KW-0863">Zinc-finger</keyword>
<dbReference type="GO" id="GO:0061630">
    <property type="term" value="F:ubiquitin protein ligase activity"/>
    <property type="evidence" value="ECO:0007669"/>
    <property type="project" value="InterPro"/>
</dbReference>
<keyword evidence="1" id="KW-0862">Zinc</keyword>
<dbReference type="InterPro" id="IPR001841">
    <property type="entry name" value="Znf_RING"/>
</dbReference>
<dbReference type="Pfam" id="PF13639">
    <property type="entry name" value="zf-RING_2"/>
    <property type="match status" value="1"/>
</dbReference>
<dbReference type="SUPFAM" id="SSF57850">
    <property type="entry name" value="RING/U-box"/>
    <property type="match status" value="1"/>
</dbReference>
<dbReference type="GO" id="GO:0008270">
    <property type="term" value="F:zinc ion binding"/>
    <property type="evidence" value="ECO:0007669"/>
    <property type="project" value="UniProtKB-KW"/>
</dbReference>
<protein>
    <recommendedName>
        <fullName evidence="6">SWIM-type domain-containing protein</fullName>
    </recommendedName>
</protein>
<name>A0A8H7BLY4_9FUNG</name>
<evidence type="ECO:0000259" key="2">
    <source>
        <dbReference type="PROSITE" id="PS50089"/>
    </source>
</evidence>
<dbReference type="InterPro" id="IPR007527">
    <property type="entry name" value="Znf_SWIM"/>
</dbReference>